<proteinExistence type="predicted"/>
<evidence type="ECO:0000313" key="2">
    <source>
        <dbReference type="EMBL" id="MYN10850.1"/>
    </source>
</evidence>
<reference evidence="2 3" key="1">
    <citation type="submission" date="2019-12" db="EMBL/GenBank/DDBJ databases">
        <title>Novel species isolated from a subtropical stream in China.</title>
        <authorList>
            <person name="Lu H."/>
        </authorList>
    </citation>
    <scope>NUCLEOTIDE SEQUENCE [LARGE SCALE GENOMIC DNA]</scope>
    <source>
        <strain evidence="2 3">FT127W</strain>
    </source>
</reference>
<dbReference type="Proteomes" id="UP000450676">
    <property type="component" value="Unassembled WGS sequence"/>
</dbReference>
<name>A0A7X4HIM0_9BURK</name>
<keyword evidence="3" id="KW-1185">Reference proteome</keyword>
<dbReference type="PANTHER" id="PTHR39200">
    <property type="entry name" value="HYPOTHETICAL EXPORTED PROTEIN"/>
    <property type="match status" value="1"/>
</dbReference>
<sequence>MYFQCSCSRHDTAWHAPPPEECILFRLRRSLSHGGGVRRGDSVLSPTSKQIIQGDHTMAIKPTVRTFLSTTLLAASALAIVLPAVSVQAGPLSWLTNGERVQGSGKASKQTRDVGHFTGLALSLPGEAEVRIGNTESVTIETDDNILPLVETVVEEGTLRVRPVKRNMRLDTRSMKIIVQARSMDRIAVGGSGTVDAENLKGANLTFDVGGSGAINVRGMESESVSVSLGGSGSLKASGSTERLKVSIGGSGKVNIGQLAARDASVSIGGSGQATVWAKQSLSLSVAGSGDIGYYGDPQISKSIMGSGSVKRLGGSPQ</sequence>
<feature type="domain" description="Putative auto-transporter adhesin head GIN" evidence="1">
    <location>
        <begin position="116"/>
        <end position="298"/>
    </location>
</feature>
<dbReference type="Gene3D" id="2.160.20.120">
    <property type="match status" value="1"/>
</dbReference>
<comment type="caution">
    <text evidence="2">The sequence shown here is derived from an EMBL/GenBank/DDBJ whole genome shotgun (WGS) entry which is preliminary data.</text>
</comment>
<protein>
    <submittedName>
        <fullName evidence="2">DUF2807 domain-containing protein</fullName>
    </submittedName>
</protein>
<dbReference type="InterPro" id="IPR021255">
    <property type="entry name" value="DUF2807"/>
</dbReference>
<dbReference type="PANTHER" id="PTHR39200:SF1">
    <property type="entry name" value="AUTO-TRANSPORTER ADHESIN HEAD GIN DOMAIN-CONTAINING PROTEIN-RELATED"/>
    <property type="match status" value="1"/>
</dbReference>
<gene>
    <name evidence="2" type="ORF">GTP77_26365</name>
</gene>
<organism evidence="2 3">
    <name type="scientific">Pseudoduganella aquatica</name>
    <dbReference type="NCBI Taxonomy" id="2660641"/>
    <lineage>
        <taxon>Bacteria</taxon>
        <taxon>Pseudomonadati</taxon>
        <taxon>Pseudomonadota</taxon>
        <taxon>Betaproteobacteria</taxon>
        <taxon>Burkholderiales</taxon>
        <taxon>Oxalobacteraceae</taxon>
        <taxon>Telluria group</taxon>
        <taxon>Pseudoduganella</taxon>
    </lineage>
</organism>
<dbReference type="Pfam" id="PF10988">
    <property type="entry name" value="DUF2807"/>
    <property type="match status" value="1"/>
</dbReference>
<dbReference type="AlphaFoldDB" id="A0A7X4HIM0"/>
<evidence type="ECO:0000259" key="1">
    <source>
        <dbReference type="Pfam" id="PF10988"/>
    </source>
</evidence>
<accession>A0A7X4HIM0</accession>
<evidence type="ECO:0000313" key="3">
    <source>
        <dbReference type="Proteomes" id="UP000450676"/>
    </source>
</evidence>
<dbReference type="EMBL" id="WWCU01000046">
    <property type="protein sequence ID" value="MYN10850.1"/>
    <property type="molecule type" value="Genomic_DNA"/>
</dbReference>